<keyword evidence="2" id="KW-0812">Transmembrane</keyword>
<evidence type="ECO:0008006" key="5">
    <source>
        <dbReference type="Google" id="ProtNLM"/>
    </source>
</evidence>
<dbReference type="VEuPathDB" id="CryptoDB:Cvel_20769"/>
<evidence type="ECO:0000256" key="3">
    <source>
        <dbReference type="SAM" id="SignalP"/>
    </source>
</evidence>
<feature type="region of interest" description="Disordered" evidence="1">
    <location>
        <begin position="118"/>
        <end position="360"/>
    </location>
</feature>
<feature type="chain" id="PRO_5005189662" description="Transmembrane protein" evidence="3">
    <location>
        <begin position="28"/>
        <end position="360"/>
    </location>
</feature>
<gene>
    <name evidence="4" type="ORF">Cvel_20769</name>
</gene>
<protein>
    <recommendedName>
        <fullName evidence="5">Transmembrane protein</fullName>
    </recommendedName>
</protein>
<feature type="compositionally biased region" description="Basic and acidic residues" evidence="1">
    <location>
        <begin position="330"/>
        <end position="341"/>
    </location>
</feature>
<feature type="transmembrane region" description="Helical" evidence="2">
    <location>
        <begin position="69"/>
        <end position="89"/>
    </location>
</feature>
<organism evidence="4">
    <name type="scientific">Chromera velia CCMP2878</name>
    <dbReference type="NCBI Taxonomy" id="1169474"/>
    <lineage>
        <taxon>Eukaryota</taxon>
        <taxon>Sar</taxon>
        <taxon>Alveolata</taxon>
        <taxon>Colpodellida</taxon>
        <taxon>Chromeraceae</taxon>
        <taxon>Chromera</taxon>
    </lineage>
</organism>
<feature type="compositionally biased region" description="Basic and acidic residues" evidence="1">
    <location>
        <begin position="251"/>
        <end position="262"/>
    </location>
</feature>
<feature type="signal peptide" evidence="3">
    <location>
        <begin position="1"/>
        <end position="27"/>
    </location>
</feature>
<sequence length="360" mass="37938">MAEGGKLVFSAIVIAFLASLVALGTSAEDCSLSCSERVAYAVAVGTISTAALLALPCIHIALPTDKRMLLHLIVSVFLSIWWGVAAGVLTSTLCCMERVRLFFCRRDPSPSPEVYRATFGDEGAGLTGGSQRKPSRAFEATEADAEAPLERERTSSFGRDRGERGYPPDGNYSTRPSTPIAAGGDTRAGHTSAFRDRQVAPEGDHARSAPSSSHSTGARDSVDRGRGGGYSRDGGQWRSSGLSESGGSVKGLRERDRERRGDFGGGRQGQHGQGLRVVLASESGHVDSRLMRPSVALQTSFEYTSSEGSGQSEDGRGERDGGGAGQSEGSHGRGERERERASAVSPTGSGGRTGDTYTFR</sequence>
<feature type="compositionally biased region" description="Polar residues" evidence="1">
    <location>
        <begin position="296"/>
        <end position="309"/>
    </location>
</feature>
<evidence type="ECO:0000313" key="4">
    <source>
        <dbReference type="EMBL" id="CEM25190.1"/>
    </source>
</evidence>
<dbReference type="AlphaFoldDB" id="A0A0G4G8P7"/>
<reference evidence="4" key="1">
    <citation type="submission" date="2014-11" db="EMBL/GenBank/DDBJ databases">
        <authorList>
            <person name="Otto D Thomas"/>
            <person name="Naeem Raeece"/>
        </authorList>
    </citation>
    <scope>NUCLEOTIDE SEQUENCE</scope>
</reference>
<feature type="compositionally biased region" description="Basic and acidic residues" evidence="1">
    <location>
        <begin position="193"/>
        <end position="207"/>
    </location>
</feature>
<evidence type="ECO:0000256" key="2">
    <source>
        <dbReference type="SAM" id="Phobius"/>
    </source>
</evidence>
<keyword evidence="2" id="KW-0472">Membrane</keyword>
<keyword evidence="3" id="KW-0732">Signal</keyword>
<keyword evidence="2" id="KW-1133">Transmembrane helix</keyword>
<name>A0A0G4G8P7_9ALVE</name>
<feature type="compositionally biased region" description="Polar residues" evidence="1">
    <location>
        <begin position="237"/>
        <end position="246"/>
    </location>
</feature>
<feature type="compositionally biased region" description="Basic and acidic residues" evidence="1">
    <location>
        <begin position="148"/>
        <end position="166"/>
    </location>
</feature>
<proteinExistence type="predicted"/>
<feature type="transmembrane region" description="Helical" evidence="2">
    <location>
        <begin position="37"/>
        <end position="62"/>
    </location>
</feature>
<feature type="compositionally biased region" description="Gly residues" evidence="1">
    <location>
        <begin position="263"/>
        <end position="272"/>
    </location>
</feature>
<evidence type="ECO:0000256" key="1">
    <source>
        <dbReference type="SAM" id="MobiDB-lite"/>
    </source>
</evidence>
<dbReference type="EMBL" id="CDMZ01000986">
    <property type="protein sequence ID" value="CEM25190.1"/>
    <property type="molecule type" value="Genomic_DNA"/>
</dbReference>
<accession>A0A0G4G8P7</accession>